<dbReference type="Proteomes" id="UP000000226">
    <property type="component" value="Chromosome 11"/>
</dbReference>
<gene>
    <name evidence="1" type="ORF">PHAVU_011G096500g</name>
</gene>
<dbReference type="EMBL" id="CM002298">
    <property type="protein sequence ID" value="ESW04462.1"/>
    <property type="molecule type" value="Genomic_DNA"/>
</dbReference>
<proteinExistence type="predicted"/>
<evidence type="ECO:0000313" key="1">
    <source>
        <dbReference type="EMBL" id="ESW04462.1"/>
    </source>
</evidence>
<keyword evidence="2" id="KW-1185">Reference proteome</keyword>
<protein>
    <submittedName>
        <fullName evidence="1">Uncharacterized protein</fullName>
    </submittedName>
</protein>
<accession>V7AFT1</accession>
<name>V7AFT1_PHAVU</name>
<dbReference type="Gramene" id="ESW04462">
    <property type="protein sequence ID" value="ESW04462"/>
    <property type="gene ID" value="PHAVU_011G096500g"/>
</dbReference>
<organism evidence="1 2">
    <name type="scientific">Phaseolus vulgaris</name>
    <name type="common">Kidney bean</name>
    <name type="synonym">French bean</name>
    <dbReference type="NCBI Taxonomy" id="3885"/>
    <lineage>
        <taxon>Eukaryota</taxon>
        <taxon>Viridiplantae</taxon>
        <taxon>Streptophyta</taxon>
        <taxon>Embryophyta</taxon>
        <taxon>Tracheophyta</taxon>
        <taxon>Spermatophyta</taxon>
        <taxon>Magnoliopsida</taxon>
        <taxon>eudicotyledons</taxon>
        <taxon>Gunneridae</taxon>
        <taxon>Pentapetalae</taxon>
        <taxon>rosids</taxon>
        <taxon>fabids</taxon>
        <taxon>Fabales</taxon>
        <taxon>Fabaceae</taxon>
        <taxon>Papilionoideae</taxon>
        <taxon>50 kb inversion clade</taxon>
        <taxon>NPAAA clade</taxon>
        <taxon>indigoferoid/millettioid clade</taxon>
        <taxon>Phaseoleae</taxon>
        <taxon>Phaseolus</taxon>
    </lineage>
</organism>
<dbReference type="AlphaFoldDB" id="V7AFT1"/>
<reference evidence="2" key="1">
    <citation type="journal article" date="2014" name="Nat. Genet.">
        <title>A reference genome for common bean and genome-wide analysis of dual domestications.</title>
        <authorList>
            <person name="Schmutz J."/>
            <person name="McClean P.E."/>
            <person name="Mamidi S."/>
            <person name="Wu G.A."/>
            <person name="Cannon S.B."/>
            <person name="Grimwood J."/>
            <person name="Jenkins J."/>
            <person name="Shu S."/>
            <person name="Song Q."/>
            <person name="Chavarro C."/>
            <person name="Torres-Torres M."/>
            <person name="Geffroy V."/>
            <person name="Moghaddam S.M."/>
            <person name="Gao D."/>
            <person name="Abernathy B."/>
            <person name="Barry K."/>
            <person name="Blair M."/>
            <person name="Brick M.A."/>
            <person name="Chovatia M."/>
            <person name="Gepts P."/>
            <person name="Goodstein D.M."/>
            <person name="Gonzales M."/>
            <person name="Hellsten U."/>
            <person name="Hyten D.L."/>
            <person name="Jia G."/>
            <person name="Kelly J.D."/>
            <person name="Kudrna D."/>
            <person name="Lee R."/>
            <person name="Richard M.M."/>
            <person name="Miklas P.N."/>
            <person name="Osorno J.M."/>
            <person name="Rodrigues J."/>
            <person name="Thareau V."/>
            <person name="Urrea C.A."/>
            <person name="Wang M."/>
            <person name="Yu Y."/>
            <person name="Zhang M."/>
            <person name="Wing R.A."/>
            <person name="Cregan P.B."/>
            <person name="Rokhsar D.S."/>
            <person name="Jackson S.A."/>
        </authorList>
    </citation>
    <scope>NUCLEOTIDE SEQUENCE [LARGE SCALE GENOMIC DNA]</scope>
    <source>
        <strain evidence="2">cv. G19833</strain>
    </source>
</reference>
<sequence length="118" mass="13535">MPPFSFFSLQPLMQPSPTLQHTNFKFPFQFLGLQKIGLMGVPCNFPHSSTHNGQMSKRKHTVCSLSETMDDGNRQIVCIYFTPFDLFCQKTPSTVSWSPHQKKKSITRSLVDMIDCEF</sequence>
<evidence type="ECO:0000313" key="2">
    <source>
        <dbReference type="Proteomes" id="UP000000226"/>
    </source>
</evidence>